<protein>
    <submittedName>
        <fullName evidence="2">Bacterial regulatory protein, luxR family</fullName>
    </submittedName>
</protein>
<dbReference type="InterPro" id="IPR016032">
    <property type="entry name" value="Sig_transdc_resp-reg_C-effctor"/>
</dbReference>
<dbReference type="PROSITE" id="PS50043">
    <property type="entry name" value="HTH_LUXR_2"/>
    <property type="match status" value="1"/>
</dbReference>
<comment type="caution">
    <text evidence="2">The sequence shown here is derived from an EMBL/GenBank/DDBJ whole genome shotgun (WGS) entry which is preliminary data.</text>
</comment>
<dbReference type="STRING" id="45073.Lqui_2360"/>
<dbReference type="PROSITE" id="PS00622">
    <property type="entry name" value="HTH_LUXR_1"/>
    <property type="match status" value="1"/>
</dbReference>
<dbReference type="RefSeq" id="WP_058508446.1">
    <property type="nucleotide sequence ID" value="NZ_CAAAIK010000052.1"/>
</dbReference>
<dbReference type="AlphaFoldDB" id="A0A0W0XSC1"/>
<dbReference type="PRINTS" id="PR00038">
    <property type="entry name" value="HTHLUXR"/>
</dbReference>
<sequence length="276" mass="32587">MDGINLQKHHALTSSTNIRELFNPLLESIGITYFNYIKIYNSDCSRELLTNNPEWIAHFYKNSLFNSIGAVDVEHLLPKGYFLWSELDCKDPIYLQGRDFFNIDNGISFIIKREDVTYLYIFASSKDKYSINNFYIGNIDLLQRFIHYFNDKAHSLIKEAEQNRIYLPFKQDINFNRVNNMDVSEKIRQEFLEQTKINRYFLLNESDNLYLTGKQAECARLLTRGYTSKHIAKEMEISHRTVEGYILNIKNKLQESLSKNLTKSQINQILRYSNII</sequence>
<dbReference type="SUPFAM" id="SSF46894">
    <property type="entry name" value="C-terminal effector domain of the bipartite response regulators"/>
    <property type="match status" value="1"/>
</dbReference>
<gene>
    <name evidence="2" type="ORF">Lqui_2360</name>
</gene>
<organism evidence="2 3">
    <name type="scientific">Legionella quinlivanii</name>
    <dbReference type="NCBI Taxonomy" id="45073"/>
    <lineage>
        <taxon>Bacteria</taxon>
        <taxon>Pseudomonadati</taxon>
        <taxon>Pseudomonadota</taxon>
        <taxon>Gammaproteobacteria</taxon>
        <taxon>Legionellales</taxon>
        <taxon>Legionellaceae</taxon>
        <taxon>Legionella</taxon>
    </lineage>
</organism>
<dbReference type="PATRIC" id="fig|45073.5.peg.2491"/>
<dbReference type="InterPro" id="IPR036388">
    <property type="entry name" value="WH-like_DNA-bd_sf"/>
</dbReference>
<dbReference type="GO" id="GO:0003677">
    <property type="term" value="F:DNA binding"/>
    <property type="evidence" value="ECO:0007669"/>
    <property type="project" value="InterPro"/>
</dbReference>
<evidence type="ECO:0000313" key="2">
    <source>
        <dbReference type="EMBL" id="KTD47434.1"/>
    </source>
</evidence>
<dbReference type="SUPFAM" id="SSF75516">
    <property type="entry name" value="Pheromone-binding domain of LuxR-like quorum-sensing transcription factors"/>
    <property type="match status" value="1"/>
</dbReference>
<dbReference type="CDD" id="cd06170">
    <property type="entry name" value="LuxR_C_like"/>
    <property type="match status" value="1"/>
</dbReference>
<dbReference type="GO" id="GO:0006355">
    <property type="term" value="P:regulation of DNA-templated transcription"/>
    <property type="evidence" value="ECO:0007669"/>
    <property type="project" value="InterPro"/>
</dbReference>
<proteinExistence type="predicted"/>
<dbReference type="SMART" id="SM00421">
    <property type="entry name" value="HTH_LUXR"/>
    <property type="match status" value="1"/>
</dbReference>
<evidence type="ECO:0000259" key="1">
    <source>
        <dbReference type="PROSITE" id="PS50043"/>
    </source>
</evidence>
<dbReference type="Proteomes" id="UP000054618">
    <property type="component" value="Unassembled WGS sequence"/>
</dbReference>
<dbReference type="InterPro" id="IPR036693">
    <property type="entry name" value="TF_LuxR_autoind-bd_dom_sf"/>
</dbReference>
<dbReference type="OrthoDB" id="8593353at2"/>
<dbReference type="EMBL" id="LNYS01000020">
    <property type="protein sequence ID" value="KTD47434.1"/>
    <property type="molecule type" value="Genomic_DNA"/>
</dbReference>
<accession>A0A0W0XSC1</accession>
<keyword evidence="3" id="KW-1185">Reference proteome</keyword>
<dbReference type="InterPro" id="IPR000792">
    <property type="entry name" value="Tscrpt_reg_LuxR_C"/>
</dbReference>
<reference evidence="2 3" key="1">
    <citation type="submission" date="2015-11" db="EMBL/GenBank/DDBJ databases">
        <title>Genomic analysis of 38 Legionella species identifies large and diverse effector repertoires.</title>
        <authorList>
            <person name="Burstein D."/>
            <person name="Amaro F."/>
            <person name="Zusman T."/>
            <person name="Lifshitz Z."/>
            <person name="Cohen O."/>
            <person name="Gilbert J.A."/>
            <person name="Pupko T."/>
            <person name="Shuman H.A."/>
            <person name="Segal G."/>
        </authorList>
    </citation>
    <scope>NUCLEOTIDE SEQUENCE [LARGE SCALE GENOMIC DNA]</scope>
    <source>
        <strain evidence="2 3">CDC#1442-AUS-E</strain>
    </source>
</reference>
<feature type="domain" description="HTH luxR-type" evidence="1">
    <location>
        <begin position="204"/>
        <end position="268"/>
    </location>
</feature>
<dbReference type="Gene3D" id="1.10.10.10">
    <property type="entry name" value="Winged helix-like DNA-binding domain superfamily/Winged helix DNA-binding domain"/>
    <property type="match status" value="1"/>
</dbReference>
<evidence type="ECO:0000313" key="3">
    <source>
        <dbReference type="Proteomes" id="UP000054618"/>
    </source>
</evidence>
<name>A0A0W0XSC1_9GAMM</name>
<dbReference type="Pfam" id="PF00196">
    <property type="entry name" value="GerE"/>
    <property type="match status" value="1"/>
</dbReference>